<protein>
    <recommendedName>
        <fullName evidence="5">Small secreted hydrophilic protein</fullName>
    </recommendedName>
</protein>
<accession>A0ABN2KX68</accession>
<keyword evidence="2" id="KW-0472">Membrane</keyword>
<dbReference type="Proteomes" id="UP001500506">
    <property type="component" value="Unassembled WGS sequence"/>
</dbReference>
<evidence type="ECO:0000313" key="4">
    <source>
        <dbReference type="Proteomes" id="UP001500506"/>
    </source>
</evidence>
<name>A0ABN2KX68_9MICO</name>
<evidence type="ECO:0000256" key="2">
    <source>
        <dbReference type="SAM" id="Phobius"/>
    </source>
</evidence>
<organism evidence="3 4">
    <name type="scientific">Agromyces humatus</name>
    <dbReference type="NCBI Taxonomy" id="279573"/>
    <lineage>
        <taxon>Bacteria</taxon>
        <taxon>Bacillati</taxon>
        <taxon>Actinomycetota</taxon>
        <taxon>Actinomycetes</taxon>
        <taxon>Micrococcales</taxon>
        <taxon>Microbacteriaceae</taxon>
        <taxon>Agromyces</taxon>
    </lineage>
</organism>
<feature type="transmembrane region" description="Helical" evidence="2">
    <location>
        <begin position="15"/>
        <end position="38"/>
    </location>
</feature>
<keyword evidence="2" id="KW-0812">Transmembrane</keyword>
<comment type="caution">
    <text evidence="3">The sequence shown here is derived from an EMBL/GenBank/DDBJ whole genome shotgun (WGS) entry which is preliminary data.</text>
</comment>
<dbReference type="EMBL" id="BAAANH010000007">
    <property type="protein sequence ID" value="GAA1768508.1"/>
    <property type="molecule type" value="Genomic_DNA"/>
</dbReference>
<reference evidence="3 4" key="1">
    <citation type="journal article" date="2019" name="Int. J. Syst. Evol. Microbiol.">
        <title>The Global Catalogue of Microorganisms (GCM) 10K type strain sequencing project: providing services to taxonomists for standard genome sequencing and annotation.</title>
        <authorList>
            <consortium name="The Broad Institute Genomics Platform"/>
            <consortium name="The Broad Institute Genome Sequencing Center for Infectious Disease"/>
            <person name="Wu L."/>
            <person name="Ma J."/>
        </authorList>
    </citation>
    <scope>NUCLEOTIDE SEQUENCE [LARGE SCALE GENOMIC DNA]</scope>
    <source>
        <strain evidence="3 4">JCM 14319</strain>
    </source>
</reference>
<evidence type="ECO:0000313" key="3">
    <source>
        <dbReference type="EMBL" id="GAA1768508.1"/>
    </source>
</evidence>
<evidence type="ECO:0008006" key="5">
    <source>
        <dbReference type="Google" id="ProtNLM"/>
    </source>
</evidence>
<evidence type="ECO:0000256" key="1">
    <source>
        <dbReference type="SAM" id="MobiDB-lite"/>
    </source>
</evidence>
<dbReference type="RefSeq" id="WP_232499262.1">
    <property type="nucleotide sequence ID" value="NZ_BAAANH010000007.1"/>
</dbReference>
<keyword evidence="2" id="KW-1133">Transmembrane helix</keyword>
<feature type="region of interest" description="Disordered" evidence="1">
    <location>
        <begin position="42"/>
        <end position="98"/>
    </location>
</feature>
<proteinExistence type="predicted"/>
<feature type="compositionally biased region" description="Acidic residues" evidence="1">
    <location>
        <begin position="84"/>
        <end position="98"/>
    </location>
</feature>
<keyword evidence="4" id="KW-1185">Reference proteome</keyword>
<sequence>MEEPGRERLSRRRPAWLVAGVVGALVVLGILGVSNALAVADSRGTQQQIAPVVGGTPTPSPSAPPVDPAPSPDPAPVPAPPPVDIDDDDDDDADDLDD</sequence>
<gene>
    <name evidence="3" type="ORF">GCM10009747_31760</name>
</gene>
<feature type="compositionally biased region" description="Pro residues" evidence="1">
    <location>
        <begin position="58"/>
        <end position="83"/>
    </location>
</feature>